<dbReference type="PATRIC" id="fig|1385369.3.peg.5161"/>
<dbReference type="PROSITE" id="PS00211">
    <property type="entry name" value="ABC_TRANSPORTER_1"/>
    <property type="match status" value="1"/>
</dbReference>
<evidence type="ECO:0000313" key="7">
    <source>
        <dbReference type="EMBL" id="EWY37761.1"/>
    </source>
</evidence>
<dbReference type="InterPro" id="IPR052156">
    <property type="entry name" value="BCAA_Transport_ATP-bd_LivF"/>
</dbReference>
<sequence>MKPLLEIDQIHVRYGDMTALRGVSITVAESEVVCVIGPNGAGKSTTLAAVAGGVKPFRGEVRLNGTAITGRAPERIAALGVSLVPEGRHIFGSLTVDENLAIGGYMRNDKAGVAADRARLLDLLPRLAERLHYPAGRLSGGEQQMLAIARAVMTRPRLLLVDEPSLGLAPKIVDQIYEILLDLRRRDGLTLLINEQSSNRILNHADRIHVLRAGVIQLEGRAEDLRDGDAIRHAYFGFGHQAPAAPAALEAAP</sequence>
<dbReference type="InterPro" id="IPR003439">
    <property type="entry name" value="ABC_transporter-like_ATP-bd"/>
</dbReference>
<gene>
    <name evidence="7" type="ORF">N825_09275</name>
</gene>
<dbReference type="EMBL" id="AVFL01000023">
    <property type="protein sequence ID" value="EWY37761.1"/>
    <property type="molecule type" value="Genomic_DNA"/>
</dbReference>
<dbReference type="InterPro" id="IPR027417">
    <property type="entry name" value="P-loop_NTPase"/>
</dbReference>
<dbReference type="Pfam" id="PF00005">
    <property type="entry name" value="ABC_tran"/>
    <property type="match status" value="1"/>
</dbReference>
<evidence type="ECO:0000256" key="5">
    <source>
        <dbReference type="ARBA" id="ARBA00022970"/>
    </source>
</evidence>
<evidence type="ECO:0000313" key="8">
    <source>
        <dbReference type="Proteomes" id="UP000019486"/>
    </source>
</evidence>
<proteinExistence type="inferred from homology"/>
<comment type="caution">
    <text evidence="7">The sequence shown here is derived from an EMBL/GenBank/DDBJ whole genome shotgun (WGS) entry which is preliminary data.</text>
</comment>
<dbReference type="STRING" id="1385369.N825_09275"/>
<feature type="domain" description="ABC transporter" evidence="6">
    <location>
        <begin position="5"/>
        <end position="238"/>
    </location>
</feature>
<evidence type="ECO:0000256" key="3">
    <source>
        <dbReference type="ARBA" id="ARBA00022741"/>
    </source>
</evidence>
<keyword evidence="8" id="KW-1185">Reference proteome</keyword>
<dbReference type="AlphaFoldDB" id="W9GYT2"/>
<dbReference type="PANTHER" id="PTHR43820">
    <property type="entry name" value="HIGH-AFFINITY BRANCHED-CHAIN AMINO ACID TRANSPORT ATP-BINDING PROTEIN LIVF"/>
    <property type="match status" value="1"/>
</dbReference>
<name>W9GYT2_9PROT</name>
<dbReference type="InterPro" id="IPR017871">
    <property type="entry name" value="ABC_transporter-like_CS"/>
</dbReference>
<evidence type="ECO:0000256" key="1">
    <source>
        <dbReference type="ARBA" id="ARBA00005417"/>
    </source>
</evidence>
<keyword evidence="4" id="KW-0067">ATP-binding</keyword>
<evidence type="ECO:0000256" key="4">
    <source>
        <dbReference type="ARBA" id="ARBA00022840"/>
    </source>
</evidence>
<comment type="similarity">
    <text evidence="1">Belongs to the ABC transporter superfamily.</text>
</comment>
<dbReference type="GO" id="GO:0015807">
    <property type="term" value="P:L-amino acid transport"/>
    <property type="evidence" value="ECO:0007669"/>
    <property type="project" value="TreeGrafter"/>
</dbReference>
<protein>
    <recommendedName>
        <fullName evidence="6">ABC transporter domain-containing protein</fullName>
    </recommendedName>
</protein>
<dbReference type="OrthoDB" id="9775250at2"/>
<dbReference type="GO" id="GO:0005524">
    <property type="term" value="F:ATP binding"/>
    <property type="evidence" value="ECO:0007669"/>
    <property type="project" value="UniProtKB-KW"/>
</dbReference>
<dbReference type="GO" id="GO:0016887">
    <property type="term" value="F:ATP hydrolysis activity"/>
    <property type="evidence" value="ECO:0007669"/>
    <property type="project" value="InterPro"/>
</dbReference>
<evidence type="ECO:0000259" key="6">
    <source>
        <dbReference type="PROSITE" id="PS50893"/>
    </source>
</evidence>
<keyword evidence="2" id="KW-0813">Transport</keyword>
<dbReference type="Gene3D" id="3.40.50.300">
    <property type="entry name" value="P-loop containing nucleotide triphosphate hydrolases"/>
    <property type="match status" value="1"/>
</dbReference>
<dbReference type="InterPro" id="IPR003593">
    <property type="entry name" value="AAA+_ATPase"/>
</dbReference>
<accession>W9GYT2</accession>
<organism evidence="7 8">
    <name type="scientific">Skermanella stibiiresistens SB22</name>
    <dbReference type="NCBI Taxonomy" id="1385369"/>
    <lineage>
        <taxon>Bacteria</taxon>
        <taxon>Pseudomonadati</taxon>
        <taxon>Pseudomonadota</taxon>
        <taxon>Alphaproteobacteria</taxon>
        <taxon>Rhodospirillales</taxon>
        <taxon>Azospirillaceae</taxon>
        <taxon>Skermanella</taxon>
    </lineage>
</organism>
<dbReference type="Proteomes" id="UP000019486">
    <property type="component" value="Unassembled WGS sequence"/>
</dbReference>
<dbReference type="CDD" id="cd03224">
    <property type="entry name" value="ABC_TM1139_LivF_branched"/>
    <property type="match status" value="1"/>
</dbReference>
<evidence type="ECO:0000256" key="2">
    <source>
        <dbReference type="ARBA" id="ARBA00022448"/>
    </source>
</evidence>
<keyword evidence="3" id="KW-0547">Nucleotide-binding</keyword>
<dbReference type="PROSITE" id="PS50893">
    <property type="entry name" value="ABC_TRANSPORTER_2"/>
    <property type="match status" value="1"/>
</dbReference>
<dbReference type="RefSeq" id="WP_051513032.1">
    <property type="nucleotide sequence ID" value="NZ_AVFL01000023.1"/>
</dbReference>
<dbReference type="PANTHER" id="PTHR43820:SF4">
    <property type="entry name" value="HIGH-AFFINITY BRANCHED-CHAIN AMINO ACID TRANSPORT ATP-BINDING PROTEIN LIVF"/>
    <property type="match status" value="1"/>
</dbReference>
<dbReference type="SUPFAM" id="SSF52540">
    <property type="entry name" value="P-loop containing nucleoside triphosphate hydrolases"/>
    <property type="match status" value="1"/>
</dbReference>
<keyword evidence="5" id="KW-0029">Amino-acid transport</keyword>
<dbReference type="GO" id="GO:0015658">
    <property type="term" value="F:branched-chain amino acid transmembrane transporter activity"/>
    <property type="evidence" value="ECO:0007669"/>
    <property type="project" value="TreeGrafter"/>
</dbReference>
<dbReference type="SMART" id="SM00382">
    <property type="entry name" value="AAA"/>
    <property type="match status" value="1"/>
</dbReference>
<reference evidence="7 8" key="1">
    <citation type="submission" date="2013-08" db="EMBL/GenBank/DDBJ databases">
        <title>The genome sequence of Skermanella stibiiresistens.</title>
        <authorList>
            <person name="Zhu W."/>
            <person name="Wang G."/>
        </authorList>
    </citation>
    <scope>NUCLEOTIDE SEQUENCE [LARGE SCALE GENOMIC DNA]</scope>
    <source>
        <strain evidence="7 8">SB22</strain>
    </source>
</reference>